<dbReference type="Proteomes" id="UP000327013">
    <property type="component" value="Unassembled WGS sequence"/>
</dbReference>
<keyword evidence="2" id="KW-1185">Reference proteome</keyword>
<comment type="caution">
    <text evidence="1">The sequence shown here is derived from an EMBL/GenBank/DDBJ whole genome shotgun (WGS) entry which is preliminary data.</text>
</comment>
<dbReference type="EMBL" id="VIBQ01000154">
    <property type="protein sequence ID" value="KAB9086476.1"/>
    <property type="molecule type" value="Genomic_DNA"/>
</dbReference>
<protein>
    <submittedName>
        <fullName evidence="1">Uncharacterized protein</fullName>
    </submittedName>
</protein>
<accession>A0A5N6L813</accession>
<sequence>MGRRGGTDAVWSSELESRWYWCLWVATLTNHFPLEPPDIFRRGRKREGEWACGWRLGEGGDGDEH</sequence>
<proteinExistence type="predicted"/>
<evidence type="ECO:0000313" key="2">
    <source>
        <dbReference type="Proteomes" id="UP000327013"/>
    </source>
</evidence>
<gene>
    <name evidence="1" type="ORF">FH972_026957</name>
</gene>
<organism evidence="1 2">
    <name type="scientific">Carpinus fangiana</name>
    <dbReference type="NCBI Taxonomy" id="176857"/>
    <lineage>
        <taxon>Eukaryota</taxon>
        <taxon>Viridiplantae</taxon>
        <taxon>Streptophyta</taxon>
        <taxon>Embryophyta</taxon>
        <taxon>Tracheophyta</taxon>
        <taxon>Spermatophyta</taxon>
        <taxon>Magnoliopsida</taxon>
        <taxon>eudicotyledons</taxon>
        <taxon>Gunneridae</taxon>
        <taxon>Pentapetalae</taxon>
        <taxon>rosids</taxon>
        <taxon>fabids</taxon>
        <taxon>Fagales</taxon>
        <taxon>Betulaceae</taxon>
        <taxon>Carpinus</taxon>
    </lineage>
</organism>
<dbReference type="AlphaFoldDB" id="A0A5N6L813"/>
<evidence type="ECO:0000313" key="1">
    <source>
        <dbReference type="EMBL" id="KAB9086476.1"/>
    </source>
</evidence>
<name>A0A5N6L813_9ROSI</name>
<reference evidence="1 2" key="1">
    <citation type="submission" date="2019-06" db="EMBL/GenBank/DDBJ databases">
        <title>A chromosomal-level reference genome of Carpinus fangiana (Coryloideae, Betulaceae).</title>
        <authorList>
            <person name="Yang X."/>
            <person name="Wang Z."/>
            <person name="Zhang L."/>
            <person name="Hao G."/>
            <person name="Liu J."/>
            <person name="Yang Y."/>
        </authorList>
    </citation>
    <scope>NUCLEOTIDE SEQUENCE [LARGE SCALE GENOMIC DNA]</scope>
    <source>
        <strain evidence="1">Cfa_2016G</strain>
        <tissue evidence="1">Leaf</tissue>
    </source>
</reference>